<dbReference type="InterPro" id="IPR011009">
    <property type="entry name" value="Kinase-like_dom_sf"/>
</dbReference>
<dbReference type="OrthoDB" id="4062651at2759"/>
<dbReference type="InterPro" id="IPR051681">
    <property type="entry name" value="Ser/Thr_Kinases-Pseudokinases"/>
</dbReference>
<dbReference type="EMBL" id="ML210319">
    <property type="protein sequence ID" value="TFK19925.1"/>
    <property type="molecule type" value="Genomic_DNA"/>
</dbReference>
<dbReference type="PANTHER" id="PTHR44329">
    <property type="entry name" value="SERINE/THREONINE-PROTEIN KINASE TNNI3K-RELATED"/>
    <property type="match status" value="1"/>
</dbReference>
<protein>
    <submittedName>
        <fullName evidence="2">Kinase-like protein</fullName>
    </submittedName>
</protein>
<dbReference type="GO" id="GO:0004674">
    <property type="term" value="F:protein serine/threonine kinase activity"/>
    <property type="evidence" value="ECO:0007669"/>
    <property type="project" value="TreeGrafter"/>
</dbReference>
<reference evidence="2 3" key="1">
    <citation type="journal article" date="2019" name="Nat. Ecol. Evol.">
        <title>Megaphylogeny resolves global patterns of mushroom evolution.</title>
        <authorList>
            <person name="Varga T."/>
            <person name="Krizsan K."/>
            <person name="Foldi C."/>
            <person name="Dima B."/>
            <person name="Sanchez-Garcia M."/>
            <person name="Sanchez-Ramirez S."/>
            <person name="Szollosi G.J."/>
            <person name="Szarkandi J.G."/>
            <person name="Papp V."/>
            <person name="Albert L."/>
            <person name="Andreopoulos W."/>
            <person name="Angelini C."/>
            <person name="Antonin V."/>
            <person name="Barry K.W."/>
            <person name="Bougher N.L."/>
            <person name="Buchanan P."/>
            <person name="Buyck B."/>
            <person name="Bense V."/>
            <person name="Catcheside P."/>
            <person name="Chovatia M."/>
            <person name="Cooper J."/>
            <person name="Damon W."/>
            <person name="Desjardin D."/>
            <person name="Finy P."/>
            <person name="Geml J."/>
            <person name="Haridas S."/>
            <person name="Hughes K."/>
            <person name="Justo A."/>
            <person name="Karasinski D."/>
            <person name="Kautmanova I."/>
            <person name="Kiss B."/>
            <person name="Kocsube S."/>
            <person name="Kotiranta H."/>
            <person name="LaButti K.M."/>
            <person name="Lechner B.E."/>
            <person name="Liimatainen K."/>
            <person name="Lipzen A."/>
            <person name="Lukacs Z."/>
            <person name="Mihaltcheva S."/>
            <person name="Morgado L.N."/>
            <person name="Niskanen T."/>
            <person name="Noordeloos M.E."/>
            <person name="Ohm R.A."/>
            <person name="Ortiz-Santana B."/>
            <person name="Ovrebo C."/>
            <person name="Racz N."/>
            <person name="Riley R."/>
            <person name="Savchenko A."/>
            <person name="Shiryaev A."/>
            <person name="Soop K."/>
            <person name="Spirin V."/>
            <person name="Szebenyi C."/>
            <person name="Tomsovsky M."/>
            <person name="Tulloss R.E."/>
            <person name="Uehling J."/>
            <person name="Grigoriev I.V."/>
            <person name="Vagvolgyi C."/>
            <person name="Papp T."/>
            <person name="Martin F.M."/>
            <person name="Miettinen O."/>
            <person name="Hibbett D.S."/>
            <person name="Nagy L.G."/>
        </authorList>
    </citation>
    <scope>NUCLEOTIDE SEQUENCE [LARGE SCALE GENOMIC DNA]</scope>
    <source>
        <strain evidence="2 3">CBS 121175</strain>
    </source>
</reference>
<dbReference type="PROSITE" id="PS50011">
    <property type="entry name" value="PROTEIN_KINASE_DOM"/>
    <property type="match status" value="1"/>
</dbReference>
<dbReference type="STRING" id="230819.A0A5C3KJ48"/>
<dbReference type="SUPFAM" id="SSF56112">
    <property type="entry name" value="Protein kinase-like (PK-like)"/>
    <property type="match status" value="1"/>
</dbReference>
<dbReference type="SMART" id="SM00220">
    <property type="entry name" value="S_TKc"/>
    <property type="match status" value="1"/>
</dbReference>
<feature type="domain" description="Protein kinase" evidence="1">
    <location>
        <begin position="26"/>
        <end position="314"/>
    </location>
</feature>
<evidence type="ECO:0000313" key="3">
    <source>
        <dbReference type="Proteomes" id="UP000307440"/>
    </source>
</evidence>
<feature type="non-terminal residue" evidence="2">
    <location>
        <position position="1"/>
    </location>
</feature>
<dbReference type="InterPro" id="IPR008271">
    <property type="entry name" value="Ser/Thr_kinase_AS"/>
</dbReference>
<accession>A0A5C3KJ48</accession>
<sequence length="344" mass="38675">LEALLTICTTFGIFPSSFALNGSISVEGGSSHVGGSFGDVWKGRLRDTPVAIKVMRVALYKREKIIQVFSREAIIWSRFTHQNIIPFYGVYFWPPKLDDYGERIALVSPWMEFGNAMQYLDSHPHVERDPLVLDIARGLLYLHRLKPPFIHGDLKGNNILITPAGRACLSDFGLSKGMPDHAWYQTGGSDSTQAMGNVLFSAPEIIFGELDDDLDQSVSSACRPRGRSILSDVYSFGCVAHEIFTGRPRFSEIDIPFQRIMAIQRNERFPQPTNVNVLVWELIERCWNRIPEERPTTEEIFQVIEDATDTDTAIGDSASWTCDDAPLQQKTFNIGRSMSTALHT</sequence>
<dbReference type="InterPro" id="IPR000719">
    <property type="entry name" value="Prot_kinase_dom"/>
</dbReference>
<keyword evidence="2" id="KW-0418">Kinase</keyword>
<dbReference type="InterPro" id="IPR001245">
    <property type="entry name" value="Ser-Thr/Tyr_kinase_cat_dom"/>
</dbReference>
<dbReference type="Gene3D" id="1.10.510.10">
    <property type="entry name" value="Transferase(Phosphotransferase) domain 1"/>
    <property type="match status" value="1"/>
</dbReference>
<dbReference type="GO" id="GO:0005524">
    <property type="term" value="F:ATP binding"/>
    <property type="evidence" value="ECO:0007669"/>
    <property type="project" value="InterPro"/>
</dbReference>
<dbReference type="AlphaFoldDB" id="A0A5C3KJ48"/>
<dbReference type="Pfam" id="PF07714">
    <property type="entry name" value="PK_Tyr_Ser-Thr"/>
    <property type="match status" value="1"/>
</dbReference>
<dbReference type="Proteomes" id="UP000307440">
    <property type="component" value="Unassembled WGS sequence"/>
</dbReference>
<dbReference type="PROSITE" id="PS00108">
    <property type="entry name" value="PROTEIN_KINASE_ST"/>
    <property type="match status" value="1"/>
</dbReference>
<evidence type="ECO:0000313" key="2">
    <source>
        <dbReference type="EMBL" id="TFK19925.1"/>
    </source>
</evidence>
<name>A0A5C3KJ48_COPMA</name>
<keyword evidence="3" id="KW-1185">Reference proteome</keyword>
<gene>
    <name evidence="2" type="ORF">FA15DRAFT_600632</name>
</gene>
<keyword evidence="2" id="KW-0808">Transferase</keyword>
<proteinExistence type="predicted"/>
<evidence type="ECO:0000259" key="1">
    <source>
        <dbReference type="PROSITE" id="PS50011"/>
    </source>
</evidence>
<organism evidence="2 3">
    <name type="scientific">Coprinopsis marcescibilis</name>
    <name type="common">Agaric fungus</name>
    <name type="synonym">Psathyrella marcescibilis</name>
    <dbReference type="NCBI Taxonomy" id="230819"/>
    <lineage>
        <taxon>Eukaryota</taxon>
        <taxon>Fungi</taxon>
        <taxon>Dikarya</taxon>
        <taxon>Basidiomycota</taxon>
        <taxon>Agaricomycotina</taxon>
        <taxon>Agaricomycetes</taxon>
        <taxon>Agaricomycetidae</taxon>
        <taxon>Agaricales</taxon>
        <taxon>Agaricineae</taxon>
        <taxon>Psathyrellaceae</taxon>
        <taxon>Coprinopsis</taxon>
    </lineage>
</organism>